<dbReference type="InterPro" id="IPR046960">
    <property type="entry name" value="PPR_At4g14850-like_plant"/>
</dbReference>
<dbReference type="Pfam" id="PF00560">
    <property type="entry name" value="LRR_1"/>
    <property type="match status" value="2"/>
</dbReference>
<evidence type="ECO:0000313" key="9">
    <source>
        <dbReference type="Proteomes" id="UP000467840"/>
    </source>
</evidence>
<dbReference type="PANTHER" id="PTHR47926">
    <property type="entry name" value="PENTATRICOPEPTIDE REPEAT-CONTAINING PROTEIN"/>
    <property type="match status" value="1"/>
</dbReference>
<keyword evidence="5" id="KW-1133">Transmembrane helix</keyword>
<gene>
    <name evidence="8" type="ORF">GH714_025754</name>
</gene>
<dbReference type="Pfam" id="PF20431">
    <property type="entry name" value="E_motif"/>
    <property type="match status" value="1"/>
</dbReference>
<keyword evidence="9" id="KW-1185">Reference proteome</keyword>
<feature type="transmembrane region" description="Helical" evidence="5">
    <location>
        <begin position="877"/>
        <end position="899"/>
    </location>
</feature>
<evidence type="ECO:0000256" key="2">
    <source>
        <dbReference type="ARBA" id="ARBA00022737"/>
    </source>
</evidence>
<dbReference type="SUPFAM" id="SSF56112">
    <property type="entry name" value="Protein kinase-like (PK-like)"/>
    <property type="match status" value="1"/>
</dbReference>
<dbReference type="Pfam" id="PF01535">
    <property type="entry name" value="PPR"/>
    <property type="match status" value="2"/>
</dbReference>
<feature type="region of interest" description="Disordered" evidence="4">
    <location>
        <begin position="1108"/>
        <end position="1129"/>
    </location>
</feature>
<feature type="compositionally biased region" description="Acidic residues" evidence="4">
    <location>
        <begin position="910"/>
        <end position="923"/>
    </location>
</feature>
<reference evidence="8 9" key="1">
    <citation type="journal article" date="2020" name="Mol. Plant">
        <title>The Chromosome-Based Rubber Tree Genome Provides New Insights into Spurge Genome Evolution and Rubber Biosynthesis.</title>
        <authorList>
            <person name="Liu J."/>
            <person name="Shi C."/>
            <person name="Shi C.C."/>
            <person name="Li W."/>
            <person name="Zhang Q.J."/>
            <person name="Zhang Y."/>
            <person name="Li K."/>
            <person name="Lu H.F."/>
            <person name="Shi C."/>
            <person name="Zhu S.T."/>
            <person name="Xiao Z.Y."/>
            <person name="Nan H."/>
            <person name="Yue Y."/>
            <person name="Zhu X.G."/>
            <person name="Wu Y."/>
            <person name="Hong X.N."/>
            <person name="Fan G.Y."/>
            <person name="Tong Y."/>
            <person name="Zhang D."/>
            <person name="Mao C.L."/>
            <person name="Liu Y.L."/>
            <person name="Hao S.J."/>
            <person name="Liu W.Q."/>
            <person name="Lv M.Q."/>
            <person name="Zhang H.B."/>
            <person name="Liu Y."/>
            <person name="Hu-Tang G.R."/>
            <person name="Wang J.P."/>
            <person name="Wang J.H."/>
            <person name="Sun Y.H."/>
            <person name="Ni S.B."/>
            <person name="Chen W.B."/>
            <person name="Zhang X.C."/>
            <person name="Jiao Y.N."/>
            <person name="Eichler E.E."/>
            <person name="Li G.H."/>
            <person name="Liu X."/>
            <person name="Gao L.Z."/>
        </authorList>
    </citation>
    <scope>NUCLEOTIDE SEQUENCE [LARGE SCALE GENOMIC DNA]</scope>
    <source>
        <strain evidence="9">cv. GT1</strain>
        <tissue evidence="8">Leaf</tissue>
    </source>
</reference>
<feature type="repeat" description="PPR" evidence="3">
    <location>
        <begin position="344"/>
        <end position="378"/>
    </location>
</feature>
<dbReference type="GO" id="GO:0004672">
    <property type="term" value="F:protein kinase activity"/>
    <property type="evidence" value="ECO:0007669"/>
    <property type="project" value="InterPro"/>
</dbReference>
<dbReference type="FunFam" id="1.25.40.10:FF:000470">
    <property type="entry name" value="Pentatricopeptide repeat-containing protein At5g66520"/>
    <property type="match status" value="1"/>
</dbReference>
<feature type="region of interest" description="Disordered" evidence="4">
    <location>
        <begin position="904"/>
        <end position="929"/>
    </location>
</feature>
<dbReference type="Proteomes" id="UP000467840">
    <property type="component" value="Chromosome 12"/>
</dbReference>
<evidence type="ECO:0000256" key="5">
    <source>
        <dbReference type="SAM" id="Phobius"/>
    </source>
</evidence>
<feature type="repeat" description="PPR" evidence="3">
    <location>
        <begin position="211"/>
        <end position="241"/>
    </location>
</feature>
<dbReference type="FunFam" id="1.25.40.10:FF:000690">
    <property type="entry name" value="Pentatricopeptide repeat-containing protein"/>
    <property type="match status" value="1"/>
</dbReference>
<dbReference type="InterPro" id="IPR002885">
    <property type="entry name" value="PPR_rpt"/>
</dbReference>
<dbReference type="SUPFAM" id="SSF52058">
    <property type="entry name" value="L domain-like"/>
    <property type="match status" value="1"/>
</dbReference>
<feature type="domain" description="DYW" evidence="7">
    <location>
        <begin position="559"/>
        <end position="650"/>
    </location>
</feature>
<evidence type="ECO:0000256" key="4">
    <source>
        <dbReference type="SAM" id="MobiDB-lite"/>
    </source>
</evidence>
<dbReference type="AlphaFoldDB" id="A0A6A6K6W2"/>
<feature type="repeat" description="PPR" evidence="3">
    <location>
        <begin position="242"/>
        <end position="276"/>
    </location>
</feature>
<dbReference type="InterPro" id="IPR032867">
    <property type="entry name" value="DYW_dom"/>
</dbReference>
<dbReference type="InterPro" id="IPR001245">
    <property type="entry name" value="Ser-Thr/Tyr_kinase_cat_dom"/>
</dbReference>
<dbReference type="InterPro" id="IPR011009">
    <property type="entry name" value="Kinase-like_dom_sf"/>
</dbReference>
<keyword evidence="2" id="KW-0677">Repeat</keyword>
<sequence length="1129" mass="125417">MNSTMYETTTATRATHPSSLFPQITRCKSIAQLNQIHAHFIKTGLVRDPLAAAEILKFLSLSNHRDLNYARKFFAQIREPNCFSWNTVIRAFAEADDDDSQNDSDCYKNPFEAFLYFCQMCSDGFVEPNRFTFPSVLKACTKTARLQEGKQVHGFVVKLGLDSDEFVASNLVRMYVMCGLMEDAYVLFMKHVSEYDNPSKLPRDKRTQEGNVVLWNVMIDGYVRLGDLKASRELFDNMPERSVVSWNVMISGYAQNGQFKEAIEMFHDMQMGDIPPNYVTLVSVLPAISRLGALELGKWVHLYAEKNEIEINDVLGSALIDMYSKCGNIEKAVQLFERIHNKKNVITWSAVIGGLAMHGRANDALKYFRRMQQAGVTPSDVVYIGLLSACSHAGLVEEGRSVFNHMVNFAGLEPRIEHYGCMVDLLGRAGLLEEAEQLILNMPIQQDDVIWKALLGACKMQGNIEMGERVAGILMGLFPRDSGSYVALSNIFASRGNWEGVAEVRLKMKEMDIRKDPGCSWIEVDGVIHEFLVEDDSHPRAKEIHSMLEEISNRLRSVGYRPNTTQLLLNMDEEDKENALHYHSERIAIAFGLLSTSPQTPLRIVKNLRVCEDCHSSIKLISEIYKRKIIVRDRKRFHHFENGACSCMDYCDVGLLLGKIKGSLQGNAENLLLSSWNSSVPLCQWRGLKWVFSNGSPLSCSDLSVPEWTNLSLYKDPSLHLLSLQLPSANLTGSLPRELGEFSMLQSLYLNINSLSGTIPLELGYSSSLSDIDLSDNMFSGVLAPSIWNLCDRLVSLKLHGLKELDLSNNMFSGSIPQSLTALNLEKLNLSHNNFSGMLPVFGESKFGVEVFEGNDPSLCGLPLRSCSGSSRLSSGAIAGIVIGLMTGVVVLASLLIGYMQNKKRKGREESEDESDEGEDDENGGTGGGSGEGKLILFQGGEHLTLEVVLNATGQVTEKTNYGTVYKAKLADGSTIALRLLREAVADEIVALAKSDGYKAPELQRMKKCNSRTDVYAFGILLLEILIGKKPGKNGRNCDFVDLPSMVKVAVLEETTMEIFDVELLKGIRSPMEEGLVQALKLAMGCCAPVPSVRPTMDEVVKQLEENRPRNRSALYSPTETRSEIGTPY</sequence>
<dbReference type="SUPFAM" id="SSF48452">
    <property type="entry name" value="TPR-like"/>
    <property type="match status" value="1"/>
</dbReference>
<evidence type="ECO:0000259" key="6">
    <source>
        <dbReference type="Pfam" id="PF07714"/>
    </source>
</evidence>
<evidence type="ECO:0000256" key="3">
    <source>
        <dbReference type="PROSITE-ProRule" id="PRU00708"/>
    </source>
</evidence>
<dbReference type="NCBIfam" id="TIGR00756">
    <property type="entry name" value="PPR"/>
    <property type="match status" value="5"/>
</dbReference>
<protein>
    <recommendedName>
        <fullName evidence="10">DYW domain-containing protein</fullName>
    </recommendedName>
</protein>
<dbReference type="InterPro" id="IPR001611">
    <property type="entry name" value="Leu-rich_rpt"/>
</dbReference>
<dbReference type="InterPro" id="IPR011990">
    <property type="entry name" value="TPR-like_helical_dom_sf"/>
</dbReference>
<organism evidence="8 9">
    <name type="scientific">Hevea brasiliensis</name>
    <name type="common">Para rubber tree</name>
    <name type="synonym">Siphonia brasiliensis</name>
    <dbReference type="NCBI Taxonomy" id="3981"/>
    <lineage>
        <taxon>Eukaryota</taxon>
        <taxon>Viridiplantae</taxon>
        <taxon>Streptophyta</taxon>
        <taxon>Embryophyta</taxon>
        <taxon>Tracheophyta</taxon>
        <taxon>Spermatophyta</taxon>
        <taxon>Magnoliopsida</taxon>
        <taxon>eudicotyledons</taxon>
        <taxon>Gunneridae</taxon>
        <taxon>Pentapetalae</taxon>
        <taxon>rosids</taxon>
        <taxon>fabids</taxon>
        <taxon>Malpighiales</taxon>
        <taxon>Euphorbiaceae</taxon>
        <taxon>Crotonoideae</taxon>
        <taxon>Micrandreae</taxon>
        <taxon>Hevea</taxon>
    </lineage>
</organism>
<dbReference type="GO" id="GO:0009451">
    <property type="term" value="P:RNA modification"/>
    <property type="evidence" value="ECO:0007669"/>
    <property type="project" value="InterPro"/>
</dbReference>
<evidence type="ECO:0000259" key="7">
    <source>
        <dbReference type="Pfam" id="PF14432"/>
    </source>
</evidence>
<dbReference type="Pfam" id="PF13041">
    <property type="entry name" value="PPR_2"/>
    <property type="match status" value="2"/>
</dbReference>
<comment type="caution">
    <text evidence="8">The sequence shown here is derived from an EMBL/GenBank/DDBJ whole genome shotgun (WGS) entry which is preliminary data.</text>
</comment>
<evidence type="ECO:0000313" key="8">
    <source>
        <dbReference type="EMBL" id="KAF2284492.1"/>
    </source>
</evidence>
<dbReference type="Gene3D" id="1.25.40.10">
    <property type="entry name" value="Tetratricopeptide repeat domain"/>
    <property type="match status" value="3"/>
</dbReference>
<dbReference type="InterPro" id="IPR046848">
    <property type="entry name" value="E_motif"/>
</dbReference>
<dbReference type="GO" id="GO:0008270">
    <property type="term" value="F:zinc ion binding"/>
    <property type="evidence" value="ECO:0007669"/>
    <property type="project" value="InterPro"/>
</dbReference>
<name>A0A6A6K6W2_HEVBR</name>
<dbReference type="InterPro" id="IPR032675">
    <property type="entry name" value="LRR_dom_sf"/>
</dbReference>
<accession>A0A6A6K6W2</accession>
<feature type="domain" description="Serine-threonine/tyrosine-protein kinase catalytic" evidence="6">
    <location>
        <begin position="998"/>
        <end position="1104"/>
    </location>
</feature>
<dbReference type="Pfam" id="PF14432">
    <property type="entry name" value="DYW_deaminase"/>
    <property type="match status" value="1"/>
</dbReference>
<dbReference type="GO" id="GO:0003729">
    <property type="term" value="F:mRNA binding"/>
    <property type="evidence" value="ECO:0007669"/>
    <property type="project" value="UniProtKB-ARBA"/>
</dbReference>
<dbReference type="FunFam" id="1.25.40.10:FF:000333">
    <property type="entry name" value="Pentatricopeptide repeat-containing protein"/>
    <property type="match status" value="1"/>
</dbReference>
<dbReference type="PROSITE" id="PS51375">
    <property type="entry name" value="PPR"/>
    <property type="match status" value="3"/>
</dbReference>
<dbReference type="Gene3D" id="1.10.510.10">
    <property type="entry name" value="Transferase(Phosphotransferase) domain 1"/>
    <property type="match status" value="1"/>
</dbReference>
<comment type="similarity">
    <text evidence="1">Belongs to the PPR family. PCMP-H subfamily.</text>
</comment>
<dbReference type="EMBL" id="JAAGAX010000018">
    <property type="protein sequence ID" value="KAF2284492.1"/>
    <property type="molecule type" value="Genomic_DNA"/>
</dbReference>
<dbReference type="Pfam" id="PF07714">
    <property type="entry name" value="PK_Tyr_Ser-Thr"/>
    <property type="match status" value="1"/>
</dbReference>
<keyword evidence="5" id="KW-0812">Transmembrane</keyword>
<evidence type="ECO:0000256" key="1">
    <source>
        <dbReference type="ARBA" id="ARBA00006643"/>
    </source>
</evidence>
<evidence type="ECO:0008006" key="10">
    <source>
        <dbReference type="Google" id="ProtNLM"/>
    </source>
</evidence>
<dbReference type="Gene3D" id="3.80.10.10">
    <property type="entry name" value="Ribonuclease Inhibitor"/>
    <property type="match status" value="2"/>
</dbReference>
<keyword evidence="5" id="KW-0472">Membrane</keyword>
<proteinExistence type="inferred from homology"/>
<dbReference type="PANTHER" id="PTHR47926:SF452">
    <property type="entry name" value="PENTATRICOPEPTIDE REPEAT-CONTAINING PROTEIN"/>
    <property type="match status" value="1"/>
</dbReference>